<protein>
    <submittedName>
        <fullName evidence="2">Pro-sigmaK processing inhibitor BofA family protein</fullName>
    </submittedName>
</protein>
<keyword evidence="1" id="KW-0812">Transmembrane</keyword>
<evidence type="ECO:0000256" key="1">
    <source>
        <dbReference type="SAM" id="Phobius"/>
    </source>
</evidence>
<keyword evidence="1" id="KW-1133">Transmembrane helix</keyword>
<comment type="caution">
    <text evidence="2">The sequence shown here is derived from an EMBL/GenBank/DDBJ whole genome shotgun (WGS) entry which is preliminary data.</text>
</comment>
<dbReference type="RefSeq" id="WP_181732951.1">
    <property type="nucleotide sequence ID" value="NZ_JACEIR010000014.1"/>
</dbReference>
<evidence type="ECO:0000313" key="3">
    <source>
        <dbReference type="Proteomes" id="UP000633619"/>
    </source>
</evidence>
<sequence length="91" mass="10143">MLEYQWWVVTGLLGMMFFMVVNRSVKKPLMWMGKGVLSTAVGALVLFVLNLLGQYVQLHIPINLWTAFVTGCLGIPGIVYLVAVKIIFIGL</sequence>
<dbReference type="NCBIfam" id="TIGR02862">
    <property type="entry name" value="spore_BofA"/>
    <property type="match status" value="1"/>
</dbReference>
<keyword evidence="3" id="KW-1185">Reference proteome</keyword>
<dbReference type="AlphaFoldDB" id="A0A8I1AHY6"/>
<feature type="transmembrane region" description="Helical" evidence="1">
    <location>
        <begin position="37"/>
        <end position="56"/>
    </location>
</feature>
<gene>
    <name evidence="2" type="ORF">I8U20_13400</name>
</gene>
<name>A0A8I1AHY6_THEIN</name>
<evidence type="ECO:0000313" key="2">
    <source>
        <dbReference type="EMBL" id="MBH8596298.1"/>
    </source>
</evidence>
<dbReference type="Pfam" id="PF07441">
    <property type="entry name" value="BofA"/>
    <property type="match status" value="1"/>
</dbReference>
<proteinExistence type="predicted"/>
<dbReference type="Proteomes" id="UP000633619">
    <property type="component" value="Unassembled WGS sequence"/>
</dbReference>
<organism evidence="2 3">
    <name type="scientific">Thermoactinomyces intermedius</name>
    <dbReference type="NCBI Taxonomy" id="2024"/>
    <lineage>
        <taxon>Bacteria</taxon>
        <taxon>Bacillati</taxon>
        <taxon>Bacillota</taxon>
        <taxon>Bacilli</taxon>
        <taxon>Bacillales</taxon>
        <taxon>Thermoactinomycetaceae</taxon>
        <taxon>Thermoactinomyces</taxon>
    </lineage>
</organism>
<reference evidence="2 3" key="1">
    <citation type="submission" date="2020-12" db="EMBL/GenBank/DDBJ databases">
        <title>WGS of Thermoactinomyces spp.</title>
        <authorList>
            <person name="Cheng K."/>
        </authorList>
    </citation>
    <scope>NUCLEOTIDE SEQUENCE [LARGE SCALE GENOMIC DNA]</scope>
    <source>
        <strain evidence="3">CICC 10671\DSM 43846</strain>
    </source>
</reference>
<dbReference type="EMBL" id="JAECVW010000012">
    <property type="protein sequence ID" value="MBH8596298.1"/>
    <property type="molecule type" value="Genomic_DNA"/>
</dbReference>
<keyword evidence="1" id="KW-0472">Membrane</keyword>
<dbReference type="InterPro" id="IPR010001">
    <property type="entry name" value="BofA"/>
</dbReference>
<feature type="transmembrane region" description="Helical" evidence="1">
    <location>
        <begin position="6"/>
        <end position="25"/>
    </location>
</feature>
<feature type="transmembrane region" description="Helical" evidence="1">
    <location>
        <begin position="62"/>
        <end position="88"/>
    </location>
</feature>
<accession>A0A8I1AHY6</accession>